<keyword evidence="10" id="KW-1185">Reference proteome</keyword>
<dbReference type="PANTHER" id="PTHR36838:SF1">
    <property type="entry name" value="SLR1864 PROTEIN"/>
    <property type="match status" value="1"/>
</dbReference>
<dbReference type="KEGG" id="scd:Spica_2527"/>
<protein>
    <submittedName>
        <fullName evidence="9">Auxin Efflux Carrier</fullName>
    </submittedName>
</protein>
<dbReference type="InterPro" id="IPR038770">
    <property type="entry name" value="Na+/solute_symporter_sf"/>
</dbReference>
<feature type="transmembrane region" description="Helical" evidence="8">
    <location>
        <begin position="248"/>
        <end position="267"/>
    </location>
</feature>
<comment type="similarity">
    <text evidence="2">Belongs to the auxin efflux carrier (TC 2.A.69) family.</text>
</comment>
<feature type="transmembrane region" description="Helical" evidence="8">
    <location>
        <begin position="93"/>
        <end position="110"/>
    </location>
</feature>
<feature type="transmembrane region" description="Helical" evidence="8">
    <location>
        <begin position="273"/>
        <end position="293"/>
    </location>
</feature>
<keyword evidence="5 8" id="KW-0812">Transmembrane</keyword>
<keyword evidence="6 8" id="KW-1133">Transmembrane helix</keyword>
<dbReference type="Pfam" id="PF03547">
    <property type="entry name" value="Mem_trans"/>
    <property type="match status" value="2"/>
</dbReference>
<evidence type="ECO:0000256" key="3">
    <source>
        <dbReference type="ARBA" id="ARBA00022448"/>
    </source>
</evidence>
<evidence type="ECO:0000313" key="9">
    <source>
        <dbReference type="EMBL" id="AEJ20631.1"/>
    </source>
</evidence>
<evidence type="ECO:0000256" key="1">
    <source>
        <dbReference type="ARBA" id="ARBA00004651"/>
    </source>
</evidence>
<feature type="transmembrane region" description="Helical" evidence="8">
    <location>
        <begin position="52"/>
        <end position="73"/>
    </location>
</feature>
<feature type="transmembrane region" description="Helical" evidence="8">
    <location>
        <begin position="305"/>
        <end position="325"/>
    </location>
</feature>
<proteinExistence type="inferred from homology"/>
<evidence type="ECO:0000256" key="2">
    <source>
        <dbReference type="ARBA" id="ARBA00010145"/>
    </source>
</evidence>
<dbReference type="Gene3D" id="1.20.1530.20">
    <property type="match status" value="1"/>
</dbReference>
<keyword evidence="7 8" id="KW-0472">Membrane</keyword>
<organism evidence="9 10">
    <name type="scientific">Gracilinema caldarium (strain ATCC 51460 / DSM 7334 / H1)</name>
    <name type="common">Treponema caldarium</name>
    <dbReference type="NCBI Taxonomy" id="744872"/>
    <lineage>
        <taxon>Bacteria</taxon>
        <taxon>Pseudomonadati</taxon>
        <taxon>Spirochaetota</taxon>
        <taxon>Spirochaetia</taxon>
        <taxon>Spirochaetales</taxon>
        <taxon>Breznakiellaceae</taxon>
        <taxon>Gracilinema</taxon>
    </lineage>
</organism>
<evidence type="ECO:0000256" key="5">
    <source>
        <dbReference type="ARBA" id="ARBA00022692"/>
    </source>
</evidence>
<comment type="subcellular location">
    <subcellularLocation>
        <location evidence="1">Cell membrane</location>
        <topology evidence="1">Multi-pass membrane protein</topology>
    </subcellularLocation>
</comment>
<dbReference type="GO" id="GO:0055085">
    <property type="term" value="P:transmembrane transport"/>
    <property type="evidence" value="ECO:0007669"/>
    <property type="project" value="InterPro"/>
</dbReference>
<dbReference type="EMBL" id="CP002868">
    <property type="protein sequence ID" value="AEJ20631.1"/>
    <property type="molecule type" value="Genomic_DNA"/>
</dbReference>
<feature type="transmembrane region" description="Helical" evidence="8">
    <location>
        <begin position="147"/>
        <end position="168"/>
    </location>
</feature>
<feature type="transmembrane region" description="Helical" evidence="8">
    <location>
        <begin position="122"/>
        <end position="141"/>
    </location>
</feature>
<reference evidence="10" key="1">
    <citation type="journal article" date="2013" name="Stand. Genomic Sci.">
        <title>Genome sequence of the thermophilic fresh-water bacterium Spirochaeta caldaria type strain (H1(T)), reclassification of Spirochaeta caldaria, Spirochaeta stenostrepta, and Spirochaeta zuelzerae in the genus Treponema as Treponema caldaria comb. nov., Treponema stenostrepta comb. nov., and Treponema zuelzerae comb. nov., and emendation of the genus Treponema.</title>
        <authorList>
            <person name="Abt B."/>
            <person name="Goker M."/>
            <person name="Scheuner C."/>
            <person name="Han C."/>
            <person name="Lu M."/>
            <person name="Misra M."/>
            <person name="Lapidus A."/>
            <person name="Nolan M."/>
            <person name="Lucas S."/>
            <person name="Hammon N."/>
            <person name="Deshpande S."/>
            <person name="Cheng J.F."/>
            <person name="Tapia R."/>
            <person name="Goodwin L.A."/>
            <person name="Pitluck S."/>
            <person name="Liolios K."/>
            <person name="Pagani I."/>
            <person name="Ivanova N."/>
            <person name="Mavromatis K."/>
            <person name="Mikhailova N."/>
            <person name="Huntemann M."/>
            <person name="Pati A."/>
            <person name="Chen A."/>
            <person name="Palaniappan K."/>
            <person name="Land M."/>
            <person name="Hauser L."/>
            <person name="Jeffries C.D."/>
            <person name="Rohde M."/>
            <person name="Spring S."/>
            <person name="Gronow S."/>
            <person name="Detter J.C."/>
            <person name="Bristow J."/>
            <person name="Eisen J.A."/>
            <person name="Markowitz V."/>
            <person name="Hugenholtz P."/>
            <person name="Kyrpides N.C."/>
            <person name="Woyke T."/>
            <person name="Klenk H.P."/>
        </authorList>
    </citation>
    <scope>NUCLEOTIDE SEQUENCE</scope>
    <source>
        <strain evidence="10">ATCC 51460 / DSM 7334 / H1</strain>
    </source>
</reference>
<evidence type="ECO:0000256" key="4">
    <source>
        <dbReference type="ARBA" id="ARBA00022475"/>
    </source>
</evidence>
<keyword evidence="3" id="KW-0813">Transport</keyword>
<dbReference type="HOGENOM" id="CLU_056175_1_1_12"/>
<dbReference type="GO" id="GO:0005886">
    <property type="term" value="C:plasma membrane"/>
    <property type="evidence" value="ECO:0007669"/>
    <property type="project" value="UniProtKB-SubCell"/>
</dbReference>
<evidence type="ECO:0000256" key="7">
    <source>
        <dbReference type="ARBA" id="ARBA00023136"/>
    </source>
</evidence>
<evidence type="ECO:0000256" key="8">
    <source>
        <dbReference type="SAM" id="Phobius"/>
    </source>
</evidence>
<evidence type="ECO:0000313" key="10">
    <source>
        <dbReference type="Proteomes" id="UP000000503"/>
    </source>
</evidence>
<dbReference type="AlphaFoldDB" id="F8F4I4"/>
<accession>F8F4I4</accession>
<keyword evidence="4" id="KW-1003">Cell membrane</keyword>
<dbReference type="PANTHER" id="PTHR36838">
    <property type="entry name" value="AUXIN EFFLUX CARRIER FAMILY PROTEIN"/>
    <property type="match status" value="1"/>
</dbReference>
<feature type="transmembrane region" description="Helical" evidence="8">
    <location>
        <begin position="20"/>
        <end position="40"/>
    </location>
</feature>
<evidence type="ECO:0000256" key="6">
    <source>
        <dbReference type="ARBA" id="ARBA00022989"/>
    </source>
</evidence>
<dbReference type="eggNOG" id="COG0679">
    <property type="taxonomic scope" value="Bacteria"/>
</dbReference>
<dbReference type="InterPro" id="IPR004776">
    <property type="entry name" value="Mem_transp_PIN-like"/>
</dbReference>
<gene>
    <name evidence="9" type="ordered locus">Spica_2527</name>
</gene>
<feature type="transmembrane region" description="Helical" evidence="8">
    <location>
        <begin position="180"/>
        <end position="199"/>
    </location>
</feature>
<name>F8F4I4_GRAC1</name>
<sequence>MRAFSSGIGIEVDERFGYTLIVMNVITQVLVLFFLIAIGYSARKLRVLDDGAISHFSSFVLNISLPALIVVSLQRPFSRALLGESGLTLGLSFVIYGFSFIIAALYPFLVPLTKKERGVHRYALIFSNVGFMGYPVVEAVLGQQALFYLAIYNIPFNFLAFSIGAWLIAREGKRPLFLSWKTFINPSVIATMVGFLFFLGSVKLPASLYQVLKMTGDSTSPLSMIVIGSILGKMPFRSVLGTWQRYATTLVRLLVLPAIVGLLLYGAGFRGLFFILPVVVTAMPVAANTSILAEVYGADAESASSLVFISTLFCIVTIPLVALVLGI</sequence>
<dbReference type="STRING" id="744872.Spica_2527"/>
<dbReference type="Proteomes" id="UP000000503">
    <property type="component" value="Chromosome"/>
</dbReference>